<dbReference type="Gene3D" id="3.30.1240.10">
    <property type="match status" value="1"/>
</dbReference>
<evidence type="ECO:0000313" key="8">
    <source>
        <dbReference type="EMBL" id="PSR91769.1"/>
    </source>
</evidence>
<dbReference type="Gramene" id="PSR91769">
    <property type="protein sequence ID" value="PSR91769"/>
    <property type="gene ID" value="CEY00_Acc29116"/>
</dbReference>
<gene>
    <name evidence="8" type="ORF">CEY00_Acc29116</name>
</gene>
<comment type="caution">
    <text evidence="8">The sequence shown here is derived from an EMBL/GenBank/DDBJ whole genome shotgun (WGS) entry which is preliminary data.</text>
</comment>
<dbReference type="OMA" id="KMRKRAP"/>
<dbReference type="NCBIfam" id="TIGR00043">
    <property type="entry name" value="rRNA maturation RNase YbeY"/>
    <property type="match status" value="1"/>
</dbReference>
<dbReference type="PANTHER" id="PTHR46986">
    <property type="entry name" value="ENDORIBONUCLEASE YBEY, CHLOROPLASTIC"/>
    <property type="match status" value="1"/>
</dbReference>
<evidence type="ECO:0000256" key="6">
    <source>
        <dbReference type="ARBA" id="ARBA00022801"/>
    </source>
</evidence>
<dbReference type="Pfam" id="PF02130">
    <property type="entry name" value="YbeY"/>
    <property type="match status" value="1"/>
</dbReference>
<dbReference type="Proteomes" id="UP000241394">
    <property type="component" value="Chromosome LG25"/>
</dbReference>
<dbReference type="SFLD" id="SFLDG01140">
    <property type="entry name" value="C2.B:_Phosphomannomutase_and_P"/>
    <property type="match status" value="1"/>
</dbReference>
<evidence type="ECO:0000256" key="2">
    <source>
        <dbReference type="ARBA" id="ARBA00010875"/>
    </source>
</evidence>
<sequence length="585" mass="65029">MLSRLRKLHPPFFSDRMAVRLASRALPAAAVFFHRHPSHFSLVPSSLRSYVSISHLDSSVFGRRLDASRYEHRIVSRGLGKVFASQRGYRKLRRRPAKSKEKELELSVNICIEEQLPDDPEILDIAEMLRLNVPMAMKLAFDGLKDSEYKTRDPAIDDIGCFATVELSVLLCNDEFIRKLNKDWRDEDHATDVLSMSQHIPELKLPILMLGDIVISVETAARQAEERGHTLHDEIRILMVHGLLHLLGFDHEISDEAEAEMEKEEELLLKSLGWKGKGLIQCAYDAETNASPLMDNRDDRKKEGSLRFYNPKFSYIFCDMDGTLLNSESQISSTTAKALREALSRGVKVVIATGKARPAVISALKMVDLAGKDGIISEFSPGVFLQGLLVYGRQGREIFRRNLDPSVCREAFLYSLEQKIPLIAFSEDHCLTLFDHPLVDSLHTIYHEPKAEIIPSVDHLLAGADIQKVIFLDTAEGVATTLRPYWAEATSDRATVVQAVPDILEIVPPGTSKGSGVKMLLDHLGVNAEEIMAIGDGENDIEMLELASLGIALSNGSDKAKAVADVIGASNNEDGVADAIYRYAF</sequence>
<dbReference type="PROSITE" id="PS01228">
    <property type="entry name" value="COF_1"/>
    <property type="match status" value="1"/>
</dbReference>
<evidence type="ECO:0000256" key="1">
    <source>
        <dbReference type="ARBA" id="ARBA00001947"/>
    </source>
</evidence>
<accession>A0A2R6PIU3</accession>
<dbReference type="PANTHER" id="PTHR46986:SF1">
    <property type="entry name" value="ENDORIBONUCLEASE YBEY, CHLOROPLASTIC"/>
    <property type="match status" value="1"/>
</dbReference>
<evidence type="ECO:0000256" key="4">
    <source>
        <dbReference type="ARBA" id="ARBA00022723"/>
    </source>
</evidence>
<dbReference type="InterPro" id="IPR020549">
    <property type="entry name" value="YbeY_CS"/>
</dbReference>
<dbReference type="FunCoup" id="A0A2R6PIU3">
    <property type="interactions" value="1033"/>
</dbReference>
<proteinExistence type="inferred from homology"/>
<dbReference type="NCBIfam" id="TIGR00099">
    <property type="entry name" value="Cof-subfamily"/>
    <property type="match status" value="1"/>
</dbReference>
<organism evidence="8 9">
    <name type="scientific">Actinidia chinensis var. chinensis</name>
    <name type="common">Chinese soft-hair kiwi</name>
    <dbReference type="NCBI Taxonomy" id="1590841"/>
    <lineage>
        <taxon>Eukaryota</taxon>
        <taxon>Viridiplantae</taxon>
        <taxon>Streptophyta</taxon>
        <taxon>Embryophyta</taxon>
        <taxon>Tracheophyta</taxon>
        <taxon>Spermatophyta</taxon>
        <taxon>Magnoliopsida</taxon>
        <taxon>eudicotyledons</taxon>
        <taxon>Gunneridae</taxon>
        <taxon>Pentapetalae</taxon>
        <taxon>asterids</taxon>
        <taxon>Ericales</taxon>
        <taxon>Actinidiaceae</taxon>
        <taxon>Actinidia</taxon>
    </lineage>
</organism>
<dbReference type="InParanoid" id="A0A2R6PIU3"/>
<evidence type="ECO:0000256" key="5">
    <source>
        <dbReference type="ARBA" id="ARBA00022759"/>
    </source>
</evidence>
<dbReference type="InterPro" id="IPR006379">
    <property type="entry name" value="HAD-SF_hydro_IIB"/>
</dbReference>
<dbReference type="PROSITE" id="PS01229">
    <property type="entry name" value="COF_2"/>
    <property type="match status" value="1"/>
</dbReference>
<dbReference type="SUPFAM" id="SSF55486">
    <property type="entry name" value="Metalloproteases ('zincins'), catalytic domain"/>
    <property type="match status" value="1"/>
</dbReference>
<dbReference type="InterPro" id="IPR002036">
    <property type="entry name" value="YbeY"/>
</dbReference>
<keyword evidence="3" id="KW-0540">Nuclease</keyword>
<reference evidence="9" key="2">
    <citation type="journal article" date="2018" name="BMC Genomics">
        <title>A manually annotated Actinidia chinensis var. chinensis (kiwifruit) genome highlights the challenges associated with draft genomes and gene prediction in plants.</title>
        <authorList>
            <person name="Pilkington S.M."/>
            <person name="Crowhurst R."/>
            <person name="Hilario E."/>
            <person name="Nardozza S."/>
            <person name="Fraser L."/>
            <person name="Peng Y."/>
            <person name="Gunaseelan K."/>
            <person name="Simpson R."/>
            <person name="Tahir J."/>
            <person name="Deroles S.C."/>
            <person name="Templeton K."/>
            <person name="Luo Z."/>
            <person name="Davy M."/>
            <person name="Cheng C."/>
            <person name="McNeilage M."/>
            <person name="Scaglione D."/>
            <person name="Liu Y."/>
            <person name="Zhang Q."/>
            <person name="Datson P."/>
            <person name="De Silva N."/>
            <person name="Gardiner S.E."/>
            <person name="Bassett H."/>
            <person name="Chagne D."/>
            <person name="McCallum J."/>
            <person name="Dzierzon H."/>
            <person name="Deng C."/>
            <person name="Wang Y.Y."/>
            <person name="Barron L."/>
            <person name="Manako K."/>
            <person name="Bowen J."/>
            <person name="Foster T.M."/>
            <person name="Erridge Z.A."/>
            <person name="Tiffin H."/>
            <person name="Waite C.N."/>
            <person name="Davies K.M."/>
            <person name="Grierson E.P."/>
            <person name="Laing W.A."/>
            <person name="Kirk R."/>
            <person name="Chen X."/>
            <person name="Wood M."/>
            <person name="Montefiori M."/>
            <person name="Brummell D.A."/>
            <person name="Schwinn K.E."/>
            <person name="Catanach A."/>
            <person name="Fullerton C."/>
            <person name="Li D."/>
            <person name="Meiyalaghan S."/>
            <person name="Nieuwenhuizen N."/>
            <person name="Read N."/>
            <person name="Prakash R."/>
            <person name="Hunter D."/>
            <person name="Zhang H."/>
            <person name="McKenzie M."/>
            <person name="Knabel M."/>
            <person name="Harris A."/>
            <person name="Allan A.C."/>
            <person name="Gleave A."/>
            <person name="Chen A."/>
            <person name="Janssen B.J."/>
            <person name="Plunkett B."/>
            <person name="Ampomah-Dwamena C."/>
            <person name="Voogd C."/>
            <person name="Leif D."/>
            <person name="Lafferty D."/>
            <person name="Souleyre E.J.F."/>
            <person name="Varkonyi-Gasic E."/>
            <person name="Gambi F."/>
            <person name="Hanley J."/>
            <person name="Yao J.L."/>
            <person name="Cheung J."/>
            <person name="David K.M."/>
            <person name="Warren B."/>
            <person name="Marsh K."/>
            <person name="Snowden K.C."/>
            <person name="Lin-Wang K."/>
            <person name="Brian L."/>
            <person name="Martinez-Sanchez M."/>
            <person name="Wang M."/>
            <person name="Ileperuma N."/>
            <person name="Macnee N."/>
            <person name="Campin R."/>
            <person name="McAtee P."/>
            <person name="Drummond R.S.M."/>
            <person name="Espley R.V."/>
            <person name="Ireland H.S."/>
            <person name="Wu R."/>
            <person name="Atkinson R.G."/>
            <person name="Karunairetnam S."/>
            <person name="Bulley S."/>
            <person name="Chunkath S."/>
            <person name="Hanley Z."/>
            <person name="Storey R."/>
            <person name="Thrimawithana A.H."/>
            <person name="Thomson S."/>
            <person name="David C."/>
            <person name="Testolin R."/>
            <person name="Huang H."/>
            <person name="Hellens R.P."/>
            <person name="Schaffer R.J."/>
        </authorList>
    </citation>
    <scope>NUCLEOTIDE SEQUENCE [LARGE SCALE GENOMIC DNA]</scope>
    <source>
        <strain evidence="9">cv. Red5</strain>
    </source>
</reference>
<dbReference type="NCBIfam" id="TIGR01484">
    <property type="entry name" value="HAD-SF-IIB"/>
    <property type="match status" value="1"/>
</dbReference>
<dbReference type="GO" id="GO:0046872">
    <property type="term" value="F:metal ion binding"/>
    <property type="evidence" value="ECO:0007669"/>
    <property type="project" value="UniProtKB-KW"/>
</dbReference>
<dbReference type="Gene3D" id="3.40.50.1000">
    <property type="entry name" value="HAD superfamily/HAD-like"/>
    <property type="match status" value="1"/>
</dbReference>
<dbReference type="STRING" id="1590841.A0A2R6PIU3"/>
<keyword evidence="6" id="KW-0378">Hydrolase</keyword>
<dbReference type="CDD" id="cd07516">
    <property type="entry name" value="HAD_Pase"/>
    <property type="match status" value="1"/>
</dbReference>
<evidence type="ECO:0000313" key="9">
    <source>
        <dbReference type="Proteomes" id="UP000241394"/>
    </source>
</evidence>
<name>A0A2R6PIU3_ACTCC</name>
<dbReference type="PRINTS" id="PR00119">
    <property type="entry name" value="CATATPASE"/>
</dbReference>
<dbReference type="AlphaFoldDB" id="A0A2R6PIU3"/>
<keyword evidence="4" id="KW-0479">Metal-binding</keyword>
<comment type="similarity">
    <text evidence="2">Belongs to the endoribonuclease YbeY family.</text>
</comment>
<evidence type="ECO:0000256" key="7">
    <source>
        <dbReference type="ARBA" id="ARBA00022833"/>
    </source>
</evidence>
<dbReference type="OrthoDB" id="27226at2759"/>
<keyword evidence="9" id="KW-1185">Reference proteome</keyword>
<dbReference type="EMBL" id="NKQK01000025">
    <property type="protein sequence ID" value="PSR91769.1"/>
    <property type="molecule type" value="Genomic_DNA"/>
</dbReference>
<dbReference type="HAMAP" id="MF_00009">
    <property type="entry name" value="Endoribonucl_YbeY"/>
    <property type="match status" value="1"/>
</dbReference>
<keyword evidence="5" id="KW-0255">Endonuclease</keyword>
<dbReference type="InterPro" id="IPR036412">
    <property type="entry name" value="HAD-like_sf"/>
</dbReference>
<comment type="cofactor">
    <cofactor evidence="1">
        <name>Zn(2+)</name>
        <dbReference type="ChEBI" id="CHEBI:29105"/>
    </cofactor>
</comment>
<dbReference type="GO" id="GO:0006364">
    <property type="term" value="P:rRNA processing"/>
    <property type="evidence" value="ECO:0007669"/>
    <property type="project" value="InterPro"/>
</dbReference>
<reference evidence="8 9" key="1">
    <citation type="submission" date="2017-07" db="EMBL/GenBank/DDBJ databases">
        <title>An improved, manually edited Actinidia chinensis var. chinensis (kiwifruit) genome highlights the challenges associated with draft genomes and gene prediction in plants.</title>
        <authorList>
            <person name="Pilkington S."/>
            <person name="Crowhurst R."/>
            <person name="Hilario E."/>
            <person name="Nardozza S."/>
            <person name="Fraser L."/>
            <person name="Peng Y."/>
            <person name="Gunaseelan K."/>
            <person name="Simpson R."/>
            <person name="Tahir J."/>
            <person name="Deroles S."/>
            <person name="Templeton K."/>
            <person name="Luo Z."/>
            <person name="Davy M."/>
            <person name="Cheng C."/>
            <person name="Mcneilage M."/>
            <person name="Scaglione D."/>
            <person name="Liu Y."/>
            <person name="Zhang Q."/>
            <person name="Datson P."/>
            <person name="De Silva N."/>
            <person name="Gardiner S."/>
            <person name="Bassett H."/>
            <person name="Chagne D."/>
            <person name="Mccallum J."/>
            <person name="Dzierzon H."/>
            <person name="Deng C."/>
            <person name="Wang Y.-Y."/>
            <person name="Barron N."/>
            <person name="Manako K."/>
            <person name="Bowen J."/>
            <person name="Foster T."/>
            <person name="Erridge Z."/>
            <person name="Tiffin H."/>
            <person name="Waite C."/>
            <person name="Davies K."/>
            <person name="Grierson E."/>
            <person name="Laing W."/>
            <person name="Kirk R."/>
            <person name="Chen X."/>
            <person name="Wood M."/>
            <person name="Montefiori M."/>
            <person name="Brummell D."/>
            <person name="Schwinn K."/>
            <person name="Catanach A."/>
            <person name="Fullerton C."/>
            <person name="Li D."/>
            <person name="Meiyalaghan S."/>
            <person name="Nieuwenhuizen N."/>
            <person name="Read N."/>
            <person name="Prakash R."/>
            <person name="Hunter D."/>
            <person name="Zhang H."/>
            <person name="Mckenzie M."/>
            <person name="Knabel M."/>
            <person name="Harris A."/>
            <person name="Allan A."/>
            <person name="Chen A."/>
            <person name="Janssen B."/>
            <person name="Plunkett B."/>
            <person name="Dwamena C."/>
            <person name="Voogd C."/>
            <person name="Leif D."/>
            <person name="Lafferty D."/>
            <person name="Souleyre E."/>
            <person name="Varkonyi-Gasic E."/>
            <person name="Gambi F."/>
            <person name="Hanley J."/>
            <person name="Yao J.-L."/>
            <person name="Cheung J."/>
            <person name="David K."/>
            <person name="Warren B."/>
            <person name="Marsh K."/>
            <person name="Snowden K."/>
            <person name="Lin-Wang K."/>
            <person name="Brian L."/>
            <person name="Martinez-Sanchez M."/>
            <person name="Wang M."/>
            <person name="Ileperuma N."/>
            <person name="Macnee N."/>
            <person name="Campin R."/>
            <person name="Mcatee P."/>
            <person name="Drummond R."/>
            <person name="Espley R."/>
            <person name="Ireland H."/>
            <person name="Wu R."/>
            <person name="Atkinson R."/>
            <person name="Karunairetnam S."/>
            <person name="Bulley S."/>
            <person name="Chunkath S."/>
            <person name="Hanley Z."/>
            <person name="Storey R."/>
            <person name="Thrimawithana A."/>
            <person name="Thomson S."/>
            <person name="David C."/>
            <person name="Testolin R."/>
        </authorList>
    </citation>
    <scope>NUCLEOTIDE SEQUENCE [LARGE SCALE GENOMIC DNA]</scope>
    <source>
        <strain evidence="9">cv. Red5</strain>
        <tissue evidence="8">Young leaf</tissue>
    </source>
</reference>
<dbReference type="GO" id="GO:0004519">
    <property type="term" value="F:endonuclease activity"/>
    <property type="evidence" value="ECO:0007669"/>
    <property type="project" value="UniProtKB-KW"/>
</dbReference>
<dbReference type="InterPro" id="IPR000150">
    <property type="entry name" value="Cof"/>
</dbReference>
<keyword evidence="7" id="KW-0862">Zinc</keyword>
<dbReference type="SUPFAM" id="SSF56784">
    <property type="entry name" value="HAD-like"/>
    <property type="match status" value="1"/>
</dbReference>
<dbReference type="PROSITE" id="PS01306">
    <property type="entry name" value="UPF0054"/>
    <property type="match status" value="1"/>
</dbReference>
<dbReference type="GO" id="GO:0004222">
    <property type="term" value="F:metalloendopeptidase activity"/>
    <property type="evidence" value="ECO:0007669"/>
    <property type="project" value="InterPro"/>
</dbReference>
<evidence type="ECO:0000256" key="3">
    <source>
        <dbReference type="ARBA" id="ARBA00022722"/>
    </source>
</evidence>
<dbReference type="SFLD" id="SFLDS00003">
    <property type="entry name" value="Haloacid_Dehalogenase"/>
    <property type="match status" value="1"/>
</dbReference>
<protein>
    <submittedName>
        <fullName evidence="8">Sugar phosphatase</fullName>
    </submittedName>
</protein>
<dbReference type="InterPro" id="IPR023091">
    <property type="entry name" value="MetalPrtase_cat_dom_sf_prd"/>
</dbReference>
<dbReference type="Pfam" id="PF08282">
    <property type="entry name" value="Hydrolase_3"/>
    <property type="match status" value="1"/>
</dbReference>
<dbReference type="InterPro" id="IPR023214">
    <property type="entry name" value="HAD_sf"/>
</dbReference>
<dbReference type="Gene3D" id="3.40.390.30">
    <property type="entry name" value="Metalloproteases ('zincins'), catalytic domain"/>
    <property type="match status" value="1"/>
</dbReference>